<feature type="domain" description="Fibronectin type III-like" evidence="3">
    <location>
        <begin position="706"/>
        <end position="774"/>
    </location>
</feature>
<dbReference type="InterPro" id="IPR036881">
    <property type="entry name" value="Glyco_hydro_3_C_sf"/>
</dbReference>
<dbReference type="GO" id="GO:0016787">
    <property type="term" value="F:hydrolase activity"/>
    <property type="evidence" value="ECO:0007669"/>
    <property type="project" value="UniProtKB-KW"/>
</dbReference>
<dbReference type="SUPFAM" id="SSF52279">
    <property type="entry name" value="Beta-D-glucan exohydrolase, C-terminal domain"/>
    <property type="match status" value="1"/>
</dbReference>
<evidence type="ECO:0000256" key="1">
    <source>
        <dbReference type="ARBA" id="ARBA00005336"/>
    </source>
</evidence>
<evidence type="ECO:0000313" key="5">
    <source>
        <dbReference type="Proteomes" id="UP001589693"/>
    </source>
</evidence>
<comment type="caution">
    <text evidence="4">The sequence shown here is derived from an EMBL/GenBank/DDBJ whole genome shotgun (WGS) entry which is preliminary data.</text>
</comment>
<dbReference type="InterPro" id="IPR017853">
    <property type="entry name" value="GH"/>
</dbReference>
<dbReference type="InterPro" id="IPR026891">
    <property type="entry name" value="Fn3-like"/>
</dbReference>
<dbReference type="RefSeq" id="WP_377850286.1">
    <property type="nucleotide sequence ID" value="NZ_JBHLZU010000003.1"/>
</dbReference>
<dbReference type="InterPro" id="IPR002772">
    <property type="entry name" value="Glyco_hydro_3_C"/>
</dbReference>
<dbReference type="Gene3D" id="2.60.120.260">
    <property type="entry name" value="Galactose-binding domain-like"/>
    <property type="match status" value="1"/>
</dbReference>
<dbReference type="PANTHER" id="PTHR42715">
    <property type="entry name" value="BETA-GLUCOSIDASE"/>
    <property type="match status" value="1"/>
</dbReference>
<keyword evidence="5" id="KW-1185">Reference proteome</keyword>
<dbReference type="Proteomes" id="UP001589693">
    <property type="component" value="Unassembled WGS sequence"/>
</dbReference>
<comment type="similarity">
    <text evidence="1">Belongs to the glycosyl hydrolase 3 family.</text>
</comment>
<dbReference type="InterPro" id="IPR050288">
    <property type="entry name" value="Cellulose_deg_GH3"/>
</dbReference>
<dbReference type="EMBL" id="JBHLZU010000003">
    <property type="protein sequence ID" value="MFB9903151.1"/>
    <property type="molecule type" value="Genomic_DNA"/>
</dbReference>
<protein>
    <submittedName>
        <fullName evidence="4">Glycoside hydrolase family 3 C-terminal domain-containing protein</fullName>
    </submittedName>
</protein>
<dbReference type="InterPro" id="IPR013783">
    <property type="entry name" value="Ig-like_fold"/>
</dbReference>
<dbReference type="Pfam" id="PF01915">
    <property type="entry name" value="Glyco_hydro_3_C"/>
    <property type="match status" value="1"/>
</dbReference>
<organism evidence="4 5">
    <name type="scientific">Allokutzneria oryzae</name>
    <dbReference type="NCBI Taxonomy" id="1378989"/>
    <lineage>
        <taxon>Bacteria</taxon>
        <taxon>Bacillati</taxon>
        <taxon>Actinomycetota</taxon>
        <taxon>Actinomycetes</taxon>
        <taxon>Pseudonocardiales</taxon>
        <taxon>Pseudonocardiaceae</taxon>
        <taxon>Allokutzneria</taxon>
    </lineage>
</organism>
<evidence type="ECO:0000259" key="3">
    <source>
        <dbReference type="SMART" id="SM01217"/>
    </source>
</evidence>
<proteinExistence type="inferred from homology"/>
<name>A0ABV5ZTS0_9PSEU</name>
<dbReference type="PANTHER" id="PTHR42715:SF10">
    <property type="entry name" value="BETA-GLUCOSIDASE"/>
    <property type="match status" value="1"/>
</dbReference>
<evidence type="ECO:0000256" key="2">
    <source>
        <dbReference type="ARBA" id="ARBA00022801"/>
    </source>
</evidence>
<dbReference type="SUPFAM" id="SSF51445">
    <property type="entry name" value="(Trans)glycosidases"/>
    <property type="match status" value="1"/>
</dbReference>
<dbReference type="InterPro" id="IPR001764">
    <property type="entry name" value="Glyco_hydro_3_N"/>
</dbReference>
<accession>A0ABV5ZTS0</accession>
<gene>
    <name evidence="4" type="ORF">ACFFQA_04295</name>
</gene>
<dbReference type="PRINTS" id="PR00133">
    <property type="entry name" value="GLHYDRLASE3"/>
</dbReference>
<dbReference type="Pfam" id="PF00933">
    <property type="entry name" value="Glyco_hydro_3"/>
    <property type="match status" value="1"/>
</dbReference>
<dbReference type="Gene3D" id="2.60.40.10">
    <property type="entry name" value="Immunoglobulins"/>
    <property type="match status" value="1"/>
</dbReference>
<dbReference type="Pfam" id="PF14310">
    <property type="entry name" value="Fn3-like"/>
    <property type="match status" value="1"/>
</dbReference>
<evidence type="ECO:0000313" key="4">
    <source>
        <dbReference type="EMBL" id="MFB9903151.1"/>
    </source>
</evidence>
<dbReference type="InterPro" id="IPR036962">
    <property type="entry name" value="Glyco_hydro_3_N_sf"/>
</dbReference>
<dbReference type="Gene3D" id="3.20.20.300">
    <property type="entry name" value="Glycoside hydrolase, family 3, N-terminal domain"/>
    <property type="match status" value="1"/>
</dbReference>
<dbReference type="SMART" id="SM01217">
    <property type="entry name" value="Fn3_like"/>
    <property type="match status" value="1"/>
</dbReference>
<sequence length="783" mass="83089">MTEDWTDLTRLTVEQKVRLLTGETMWRTHAEPDIGLRALVLSDGPVGVRGERWDERDHSLALPSPSALAATWDEDLVRRLGAVLAGEARRKGVDVLLAPTINLHRSPLTGRHFECFSEDPVLTARIGVAYIEGVQSGGVAATAKHYVANDSETDRMTVDARVDERTLRELYLAPFEAAVEAGVWVVMSAYNSVNGATMTENPLLEEPLKGEWGFSGVVVSDWGAVRSVAKSANAPQDLVMPGPRSPWSVALANAVRSGAVPESALDEKIRRLRVLASRVSSPTAAVADGRELLRSAVAASTVLLRNDNSVLPIDPSTVHRVAVIGPNAAAVRFQGGGSAEVYPAGVVSPVDGLRTALDGIAEVVHAPGVRTTTTPTPLGVGNATHPVTGEPGLLVRVLGADGAELLAEHRFTGRLPEPGRAVGEDIVELQANLHPDVTGDWTVSLGGWGRVSLAVNGKTLVDEVIEVDTDDPATLHLNPAWRTATVALEAGEPAHIVARRQLLPGTGRACVLSADPPRGTDEFADAVELARTSDVAVVVVGTTDESESEGSDRASLALPGRQDDLVRAVCAANPKTVVVVNSGAPVLLPWRAEAPAILLSWLPGQEAGAGLADVLLGAAEPGGRLPTTWPADDVSADSVTPVRGRLDYTEGLDIGHRAWLRAGKEPAYWFGHGLGYTTWEYSEVLVESGNRVRVRLRNTGERAGREVVQVYLARPDSSLVRPVRWLAGFAAVAASPGETADVVVDLPDRAFAHWADGGWQTEPGSFEVLVGRSADDIRLRATT</sequence>
<keyword evidence="2 4" id="KW-0378">Hydrolase</keyword>
<dbReference type="Gene3D" id="3.40.50.1700">
    <property type="entry name" value="Glycoside hydrolase family 3 C-terminal domain"/>
    <property type="match status" value="1"/>
</dbReference>
<reference evidence="4 5" key="1">
    <citation type="submission" date="2024-09" db="EMBL/GenBank/DDBJ databases">
        <authorList>
            <person name="Sun Q."/>
            <person name="Mori K."/>
        </authorList>
    </citation>
    <scope>NUCLEOTIDE SEQUENCE [LARGE SCALE GENOMIC DNA]</scope>
    <source>
        <strain evidence="4 5">TBRC 7907</strain>
    </source>
</reference>